<dbReference type="PANTHER" id="PTHR16305">
    <property type="entry name" value="TESTICULAR SOLUBLE ADENYLYL CYCLASE"/>
    <property type="match status" value="1"/>
</dbReference>
<dbReference type="InterPro" id="IPR011009">
    <property type="entry name" value="Kinase-like_dom_sf"/>
</dbReference>
<dbReference type="GO" id="GO:0004016">
    <property type="term" value="F:adenylate cyclase activity"/>
    <property type="evidence" value="ECO:0007669"/>
    <property type="project" value="TreeGrafter"/>
</dbReference>
<keyword evidence="5" id="KW-0418">Kinase</keyword>
<dbReference type="SMART" id="SM00028">
    <property type="entry name" value="TPR"/>
    <property type="match status" value="9"/>
</dbReference>
<dbReference type="PANTHER" id="PTHR16305:SF28">
    <property type="entry name" value="GUANYLATE CYCLASE DOMAIN-CONTAINING PROTEIN"/>
    <property type="match status" value="1"/>
</dbReference>
<dbReference type="GO" id="GO:0005524">
    <property type="term" value="F:ATP binding"/>
    <property type="evidence" value="ECO:0007669"/>
    <property type="project" value="UniProtKB-KW"/>
</dbReference>
<evidence type="ECO:0000256" key="1">
    <source>
        <dbReference type="ARBA" id="ARBA00022741"/>
    </source>
</evidence>
<name>A0A7C4TIP6_UNCW3</name>
<dbReference type="GO" id="GO:0005737">
    <property type="term" value="C:cytoplasm"/>
    <property type="evidence" value="ECO:0007669"/>
    <property type="project" value="TreeGrafter"/>
</dbReference>
<keyword evidence="5" id="KW-0808">Transferase</keyword>
<keyword evidence="2" id="KW-0067">ATP-binding</keyword>
<keyword evidence="3" id="KW-0802">TPR repeat</keyword>
<dbReference type="InterPro" id="IPR027417">
    <property type="entry name" value="P-loop_NTPase"/>
</dbReference>
<dbReference type="SMART" id="SM00220">
    <property type="entry name" value="S_TKc"/>
    <property type="match status" value="1"/>
</dbReference>
<proteinExistence type="predicted"/>
<dbReference type="Gene3D" id="1.10.510.10">
    <property type="entry name" value="Transferase(Phosphotransferase) domain 1"/>
    <property type="match status" value="1"/>
</dbReference>
<dbReference type="SUPFAM" id="SSF56112">
    <property type="entry name" value="Protein kinase-like (PK-like)"/>
    <property type="match status" value="1"/>
</dbReference>
<dbReference type="InterPro" id="IPR008271">
    <property type="entry name" value="Ser/Thr_kinase_AS"/>
</dbReference>
<protein>
    <submittedName>
        <fullName evidence="5">Serine/threonine-protein kinase PknK</fullName>
    </submittedName>
</protein>
<evidence type="ECO:0000256" key="2">
    <source>
        <dbReference type="ARBA" id="ARBA00022840"/>
    </source>
</evidence>
<dbReference type="PROSITE" id="PS00675">
    <property type="entry name" value="SIGMA54_INTERACT_1"/>
    <property type="match status" value="1"/>
</dbReference>
<accession>A0A7C4TIP6</accession>
<dbReference type="Pfam" id="PF13424">
    <property type="entry name" value="TPR_12"/>
    <property type="match status" value="1"/>
</dbReference>
<dbReference type="Gene3D" id="1.25.40.10">
    <property type="entry name" value="Tetratricopeptide repeat domain"/>
    <property type="match status" value="4"/>
</dbReference>
<feature type="repeat" description="TPR" evidence="3">
    <location>
        <begin position="1049"/>
        <end position="1082"/>
    </location>
</feature>
<dbReference type="Pfam" id="PF13191">
    <property type="entry name" value="AAA_16"/>
    <property type="match status" value="1"/>
</dbReference>
<dbReference type="Pfam" id="PF13181">
    <property type="entry name" value="TPR_8"/>
    <property type="match status" value="2"/>
</dbReference>
<keyword evidence="1" id="KW-0547">Nucleotide-binding</keyword>
<feature type="repeat" description="TPR" evidence="3">
    <location>
        <begin position="969"/>
        <end position="1002"/>
    </location>
</feature>
<dbReference type="SUPFAM" id="SSF48452">
    <property type="entry name" value="TPR-like"/>
    <property type="match status" value="3"/>
</dbReference>
<dbReference type="GO" id="GO:0004672">
    <property type="term" value="F:protein kinase activity"/>
    <property type="evidence" value="ECO:0007669"/>
    <property type="project" value="InterPro"/>
</dbReference>
<evidence type="ECO:0000256" key="3">
    <source>
        <dbReference type="PROSITE-ProRule" id="PRU00339"/>
    </source>
</evidence>
<evidence type="ECO:0000313" key="5">
    <source>
        <dbReference type="EMBL" id="HGV97889.1"/>
    </source>
</evidence>
<sequence>MDKLKKDSTMTLIDDRFQILKRISQGGMGRVYKVKDLLEKRILALKILPKRLYETDSVFRFQQEFKVLAQFEHPNLCRVFEYGTLKGGYPYFTMEFLQGYDLYRATDGLPYEKIYPLIVQVCRALEYIHSKGLIHCDLKPENIIVSGDLVKLVDFGLVEESNLGPINLRGTFPYIAPEVIKGIPADHRVDLYSLGIIFYEITARKLLKNKLKKKNSTRFLQDYLSLIEELPKEIDKNLPENLASLVKRLIAIKVTNRFSRANEVIIEINKISGQTFALATKETQKSYFLTPPLIGRKNEMEELRNSFERKKSCLFLIGGETGTGKSKLLQEFKSSIQLRGARCITTDVNEGCGSYGLFYKFFKELHFYINKTSINKKTQNVLAELYPDILPETKKKKLSDLEIEQIRIRRNDILYEFIKDVSSKIPNIVVFLENLHWADRESLLFLEYLSRNIEDLKMHFYGTYRTEEMYSNNHLKQLIKNLKNNHSFFSIILKPLNLQEICELLYSLIPECPKDAEFNQKLLLETGGNPLFIIEILRTLVIQEGIAPQEFAPEIFERFSIPAGLEDILLRRLTNLSPEALEIIKMCAVFRKEISVKIIESILGRDVAPAIYELKKQGFIFEEERAYYFVNNKLKEVIYSSLLDNERKTLHQRIAQYLEIHYKENPRILDDLAYHYLNSGNPDKMRYGLYAAAINKKQSKLEEAIKFYKMLLDVIPKKDKKLRFAILKVLGQSDYEAGFYKEAFRYYLLALRTKPPSKSQQVSIYNEIGMVCDKMGKPEESLRYYKKGLMILKENTHSFLKAEVLTGLGLALTRKGEYMKAEQCHFQALESVNTLAKRSEINKRVLSLKGEIFRRLGIIAWERGDLDKTMNYYNNALRLYRRLGKKNKIGLVLTNIGLVTTRLKTGLKKGLDVLEQALECFEEVHNQGGIENVLLNLGCLYGVKSEHLQAIEYFERAKVIERRIGVPVILANLNLGNCYMAINEYKKAREYYNEALEFSKKTGDRQMTLLVLLNLGILLVESGEYSEGLKLLKSLQPIFNKNKQLDKESFCLNNLGILFIELGEFDTAEKYLKKSLEIALTNKIMLNVMLCMISLCRYALFNKKEKNFFQYFKKGTELARELEDRTNEAIYFTLSSEFNYQTKNYEQGILDAKRAIEILKEMNNKRVAYADALISLAKNMLRNRTLTGTGAIIYAKEAMGIAEKFDQPETKWKAYFTYGQFCKEEGNLKEALIYIKKALEVLSDVSYKLKRKYKNSYINRSDRQEVFKTLDEIEASINRGQFLTIGGQKLTKS</sequence>
<dbReference type="InterPro" id="IPR019734">
    <property type="entry name" value="TPR_rpt"/>
</dbReference>
<dbReference type="PROSITE" id="PS00108">
    <property type="entry name" value="PROTEIN_KINASE_ST"/>
    <property type="match status" value="1"/>
</dbReference>
<dbReference type="InterPro" id="IPR011990">
    <property type="entry name" value="TPR-like_helical_dom_sf"/>
</dbReference>
<dbReference type="EMBL" id="DTGZ01000115">
    <property type="protein sequence ID" value="HGV97889.1"/>
    <property type="molecule type" value="Genomic_DNA"/>
</dbReference>
<feature type="domain" description="Protein kinase" evidence="4">
    <location>
        <begin position="17"/>
        <end position="277"/>
    </location>
</feature>
<dbReference type="PROSITE" id="PS50011">
    <property type="entry name" value="PROTEIN_KINASE_DOM"/>
    <property type="match status" value="1"/>
</dbReference>
<dbReference type="Gene3D" id="3.40.50.300">
    <property type="entry name" value="P-loop containing nucleotide triphosphate hydrolases"/>
    <property type="match status" value="1"/>
</dbReference>
<dbReference type="InterPro" id="IPR000719">
    <property type="entry name" value="Prot_kinase_dom"/>
</dbReference>
<gene>
    <name evidence="5" type="ORF">ENV60_06300</name>
</gene>
<dbReference type="InterPro" id="IPR025662">
    <property type="entry name" value="Sigma_54_int_dom_ATP-bd_1"/>
</dbReference>
<dbReference type="SUPFAM" id="SSF52540">
    <property type="entry name" value="P-loop containing nucleoside triphosphate hydrolases"/>
    <property type="match status" value="1"/>
</dbReference>
<dbReference type="InterPro" id="IPR041664">
    <property type="entry name" value="AAA_16"/>
</dbReference>
<dbReference type="Pfam" id="PF00069">
    <property type="entry name" value="Pkinase"/>
    <property type="match status" value="1"/>
</dbReference>
<comment type="caution">
    <text evidence="5">The sequence shown here is derived from an EMBL/GenBank/DDBJ whole genome shotgun (WGS) entry which is preliminary data.</text>
</comment>
<organism evidence="5">
    <name type="scientific">candidate division WOR-3 bacterium</name>
    <dbReference type="NCBI Taxonomy" id="2052148"/>
    <lineage>
        <taxon>Bacteria</taxon>
        <taxon>Bacteria division WOR-3</taxon>
    </lineage>
</organism>
<reference evidence="5" key="1">
    <citation type="journal article" date="2020" name="mSystems">
        <title>Genome- and Community-Level Interaction Insights into Carbon Utilization and Element Cycling Functions of Hydrothermarchaeota in Hydrothermal Sediment.</title>
        <authorList>
            <person name="Zhou Z."/>
            <person name="Liu Y."/>
            <person name="Xu W."/>
            <person name="Pan J."/>
            <person name="Luo Z.H."/>
            <person name="Li M."/>
        </authorList>
    </citation>
    <scope>NUCLEOTIDE SEQUENCE [LARGE SCALE GENOMIC DNA]</scope>
    <source>
        <strain evidence="5">SpSt-774</strain>
    </source>
</reference>
<evidence type="ECO:0000259" key="4">
    <source>
        <dbReference type="PROSITE" id="PS50011"/>
    </source>
</evidence>
<dbReference type="CDD" id="cd14014">
    <property type="entry name" value="STKc_PknB_like"/>
    <property type="match status" value="1"/>
</dbReference>
<dbReference type="Gene3D" id="3.30.200.20">
    <property type="entry name" value="Phosphorylase Kinase, domain 1"/>
    <property type="match status" value="1"/>
</dbReference>
<dbReference type="Pfam" id="PF13374">
    <property type="entry name" value="TPR_10"/>
    <property type="match status" value="1"/>
</dbReference>
<dbReference type="PROSITE" id="PS50005">
    <property type="entry name" value="TPR"/>
    <property type="match status" value="2"/>
</dbReference>